<feature type="signal peptide" evidence="1">
    <location>
        <begin position="1"/>
        <end position="20"/>
    </location>
</feature>
<proteinExistence type="predicted"/>
<dbReference type="Proteomes" id="UP000076587">
    <property type="component" value="Unassembled WGS sequence"/>
</dbReference>
<dbReference type="PATRIC" id="fig|1365253.3.peg.3977"/>
<dbReference type="RefSeq" id="WP_063378372.1">
    <property type="nucleotide sequence ID" value="NZ_AUXT01000188.1"/>
</dbReference>
<organism evidence="3 4">
    <name type="scientific">Pseudoalteromonas luteoviolacea NCIMB 1942</name>
    <dbReference type="NCBI Taxonomy" id="1365253"/>
    <lineage>
        <taxon>Bacteria</taxon>
        <taxon>Pseudomonadati</taxon>
        <taxon>Pseudomonadota</taxon>
        <taxon>Gammaproteobacteria</taxon>
        <taxon>Alteromonadales</taxon>
        <taxon>Pseudoalteromonadaceae</taxon>
        <taxon>Pseudoalteromonas</taxon>
    </lineage>
</organism>
<evidence type="ECO:0000313" key="3">
    <source>
        <dbReference type="EMBL" id="KZN44731.1"/>
    </source>
</evidence>
<dbReference type="OrthoDB" id="6313977at2"/>
<gene>
    <name evidence="3" type="ORF">N482_16195</name>
</gene>
<evidence type="ECO:0000256" key="1">
    <source>
        <dbReference type="SAM" id="SignalP"/>
    </source>
</evidence>
<dbReference type="Pfam" id="PF12146">
    <property type="entry name" value="Hydrolase_4"/>
    <property type="match status" value="1"/>
</dbReference>
<comment type="caution">
    <text evidence="3">The sequence shown here is derived from an EMBL/GenBank/DDBJ whole genome shotgun (WGS) entry which is preliminary data.</text>
</comment>
<dbReference type="InterPro" id="IPR029058">
    <property type="entry name" value="AB_hydrolase_fold"/>
</dbReference>
<keyword evidence="1" id="KW-0732">Signal</keyword>
<reference evidence="3 4" key="1">
    <citation type="submission" date="2013-07" db="EMBL/GenBank/DDBJ databases">
        <title>Comparative Genomic and Metabolomic Analysis of Twelve Strains of Pseudoalteromonas luteoviolacea.</title>
        <authorList>
            <person name="Vynne N.G."/>
            <person name="Mansson M."/>
            <person name="Gram L."/>
        </authorList>
    </citation>
    <scope>NUCLEOTIDE SEQUENCE [LARGE SCALE GENOMIC DNA]</scope>
    <source>
        <strain evidence="3 4">NCIMB 1942</strain>
    </source>
</reference>
<evidence type="ECO:0000313" key="4">
    <source>
        <dbReference type="Proteomes" id="UP000076587"/>
    </source>
</evidence>
<dbReference type="InterPro" id="IPR022742">
    <property type="entry name" value="Hydrolase_4"/>
</dbReference>
<accession>A0A166ZW66</accession>
<evidence type="ECO:0000259" key="2">
    <source>
        <dbReference type="Pfam" id="PF12146"/>
    </source>
</evidence>
<dbReference type="AlphaFoldDB" id="A0A166ZW66"/>
<protein>
    <recommendedName>
        <fullName evidence="2">Serine aminopeptidase S33 domain-containing protein</fullName>
    </recommendedName>
</protein>
<dbReference type="EMBL" id="AUXT01000188">
    <property type="protein sequence ID" value="KZN44731.1"/>
    <property type="molecule type" value="Genomic_DNA"/>
</dbReference>
<sequence>MKIIHSLMLITALASTSALANIQLTAKDGFTIKGEYFLSPSTSKGAVLMLHQCNYNQSMYNNIGKQLANNHIHALSIDFRGFGESKSVKYDVSKMSTLSTQQRRKAWQDMSAHWPSDVQIAYDFLRNKVGVQGKIGVIGASCGGSQAIELGMNNQIAAISFFSSAQNEKNIEKYTGSLSNTPTLIIAADEDGRTYTSAQTLFVEAKHSNSKFLAYKGKEHGYPLLDKDSNLTDAIVTWFSHQIN</sequence>
<dbReference type="InterPro" id="IPR050261">
    <property type="entry name" value="FrsA_esterase"/>
</dbReference>
<dbReference type="PANTHER" id="PTHR22946">
    <property type="entry name" value="DIENELACTONE HYDROLASE DOMAIN-CONTAINING PROTEIN-RELATED"/>
    <property type="match status" value="1"/>
</dbReference>
<dbReference type="SUPFAM" id="SSF53474">
    <property type="entry name" value="alpha/beta-Hydrolases"/>
    <property type="match status" value="1"/>
</dbReference>
<feature type="chain" id="PRO_5007883375" description="Serine aminopeptidase S33 domain-containing protein" evidence="1">
    <location>
        <begin position="21"/>
        <end position="244"/>
    </location>
</feature>
<name>A0A166ZW66_9GAMM</name>
<feature type="domain" description="Serine aminopeptidase S33" evidence="2">
    <location>
        <begin position="43"/>
        <end position="155"/>
    </location>
</feature>
<dbReference type="Gene3D" id="3.40.50.1820">
    <property type="entry name" value="alpha/beta hydrolase"/>
    <property type="match status" value="1"/>
</dbReference>